<evidence type="ECO:0000313" key="3">
    <source>
        <dbReference type="EMBL" id="KIP05024.1"/>
    </source>
</evidence>
<reference evidence="3 4" key="1">
    <citation type="journal article" date="2014" name="PLoS Genet.">
        <title>Analysis of the Phlebiopsis gigantea genome, transcriptome and secretome provides insight into its pioneer colonization strategies of wood.</title>
        <authorList>
            <person name="Hori C."/>
            <person name="Ishida T."/>
            <person name="Igarashi K."/>
            <person name="Samejima M."/>
            <person name="Suzuki H."/>
            <person name="Master E."/>
            <person name="Ferreira P."/>
            <person name="Ruiz-Duenas F.J."/>
            <person name="Held B."/>
            <person name="Canessa P."/>
            <person name="Larrondo L.F."/>
            <person name="Schmoll M."/>
            <person name="Druzhinina I.S."/>
            <person name="Kubicek C.P."/>
            <person name="Gaskell J.A."/>
            <person name="Kersten P."/>
            <person name="St John F."/>
            <person name="Glasner J."/>
            <person name="Sabat G."/>
            <person name="Splinter BonDurant S."/>
            <person name="Syed K."/>
            <person name="Yadav J."/>
            <person name="Mgbeahuruike A.C."/>
            <person name="Kovalchuk A."/>
            <person name="Asiegbu F.O."/>
            <person name="Lackner G."/>
            <person name="Hoffmeister D."/>
            <person name="Rencoret J."/>
            <person name="Gutierrez A."/>
            <person name="Sun H."/>
            <person name="Lindquist E."/>
            <person name="Barry K."/>
            <person name="Riley R."/>
            <person name="Grigoriev I.V."/>
            <person name="Henrissat B."/>
            <person name="Kues U."/>
            <person name="Berka R.M."/>
            <person name="Martinez A.T."/>
            <person name="Covert S.F."/>
            <person name="Blanchette R.A."/>
            <person name="Cullen D."/>
        </authorList>
    </citation>
    <scope>NUCLEOTIDE SEQUENCE [LARGE SCALE GENOMIC DNA]</scope>
    <source>
        <strain evidence="3 4">11061_1 CR5-6</strain>
    </source>
</reference>
<dbReference type="HOGENOM" id="CLU_721907_0_0_1"/>
<evidence type="ECO:0000313" key="4">
    <source>
        <dbReference type="Proteomes" id="UP000053257"/>
    </source>
</evidence>
<evidence type="ECO:0000256" key="1">
    <source>
        <dbReference type="ARBA" id="ARBA00023054"/>
    </source>
</evidence>
<feature type="compositionally biased region" description="Basic and acidic residues" evidence="2">
    <location>
        <begin position="157"/>
        <end position="175"/>
    </location>
</feature>
<gene>
    <name evidence="3" type="ORF">PHLGIDRAFT_74899</name>
</gene>
<dbReference type="EMBL" id="KN840555">
    <property type="protein sequence ID" value="KIP05024.1"/>
    <property type="molecule type" value="Genomic_DNA"/>
</dbReference>
<feature type="region of interest" description="Disordered" evidence="2">
    <location>
        <begin position="124"/>
        <end position="181"/>
    </location>
</feature>
<dbReference type="STRING" id="745531.A0A0C3NJD0"/>
<feature type="compositionally biased region" description="Acidic residues" evidence="2">
    <location>
        <begin position="146"/>
        <end position="156"/>
    </location>
</feature>
<proteinExistence type="predicted"/>
<feature type="region of interest" description="Disordered" evidence="2">
    <location>
        <begin position="30"/>
        <end position="65"/>
    </location>
</feature>
<dbReference type="PANTHER" id="PTHR15885:SF1">
    <property type="entry name" value="COILED-COIL DOMAIN-CONTAINING PROTEIN 174"/>
    <property type="match status" value="1"/>
</dbReference>
<protein>
    <submittedName>
        <fullName evidence="3">Uncharacterized protein</fullName>
    </submittedName>
</protein>
<dbReference type="InterPro" id="IPR025066">
    <property type="entry name" value="CCDC174-like"/>
</dbReference>
<dbReference type="PANTHER" id="PTHR15885">
    <property type="entry name" value="COILED-COIL DOMAIN-CONTAINING PROTEIN 174"/>
    <property type="match status" value="1"/>
</dbReference>
<feature type="compositionally biased region" description="Basic and acidic residues" evidence="2">
    <location>
        <begin position="271"/>
        <end position="289"/>
    </location>
</feature>
<evidence type="ECO:0000256" key="2">
    <source>
        <dbReference type="SAM" id="MobiDB-lite"/>
    </source>
</evidence>
<accession>A0A0C3NJD0</accession>
<dbReference type="Proteomes" id="UP000053257">
    <property type="component" value="Unassembled WGS sequence"/>
</dbReference>
<feature type="compositionally biased region" description="Polar residues" evidence="2">
    <location>
        <begin position="348"/>
        <end position="360"/>
    </location>
</feature>
<name>A0A0C3NJD0_PHLG1</name>
<dbReference type="AlphaFoldDB" id="A0A0C3NJD0"/>
<organism evidence="3 4">
    <name type="scientific">Phlebiopsis gigantea (strain 11061_1 CR5-6)</name>
    <name type="common">White-rot fungus</name>
    <name type="synonym">Peniophora gigantea</name>
    <dbReference type="NCBI Taxonomy" id="745531"/>
    <lineage>
        <taxon>Eukaryota</taxon>
        <taxon>Fungi</taxon>
        <taxon>Dikarya</taxon>
        <taxon>Basidiomycota</taxon>
        <taxon>Agaricomycotina</taxon>
        <taxon>Agaricomycetes</taxon>
        <taxon>Polyporales</taxon>
        <taxon>Phanerochaetaceae</taxon>
        <taxon>Phlebiopsis</taxon>
    </lineage>
</organism>
<feature type="compositionally biased region" description="Acidic residues" evidence="2">
    <location>
        <begin position="127"/>
        <end position="136"/>
    </location>
</feature>
<dbReference type="OrthoDB" id="333551at2759"/>
<dbReference type="Pfam" id="PF13300">
    <property type="entry name" value="DUF4078"/>
    <property type="match status" value="1"/>
</dbReference>
<sequence length="381" mass="42250">MAPTNKARAAGVSASSFLDLKAELAKKEEQFAKDKAAGKSTSVAGGTKRPDKKPTIWAKPNKGVKNRAARDIELEEISKPTLDAARAVLERKAQVYEKLRKGKSGGLNDKQYDSLLVDFDSKPIDAYESDSDDVDESLTVPKPSNEEDDPIIEYEDEFGRARTGRRSEVPRHLLPQEEAEPEELDPFVICASLAEENNPLNIHYDASKEVRAKGAGFYQFSGDAETRRSQMEELKNARDETGKTRQELGAVDLRPGEMEGMATDAVPQKSRALEKRKRELEERRRLLEAKRRKKDPGSGTPEPIDEIPVFSMPPDPPQGQPEHPPDHSPHNTSQEPADPFAVLEVKASSRSGKGKQTTRPINDADAFLASLEQDMLGKRSR</sequence>
<feature type="region of interest" description="Disordered" evidence="2">
    <location>
        <begin position="224"/>
        <end position="366"/>
    </location>
</feature>
<feature type="compositionally biased region" description="Basic and acidic residues" evidence="2">
    <location>
        <begin position="224"/>
        <end position="246"/>
    </location>
</feature>
<keyword evidence="4" id="KW-1185">Reference proteome</keyword>
<dbReference type="GO" id="GO:0005634">
    <property type="term" value="C:nucleus"/>
    <property type="evidence" value="ECO:0007669"/>
    <property type="project" value="TreeGrafter"/>
</dbReference>
<keyword evidence="1" id="KW-0175">Coiled coil</keyword>